<gene>
    <name evidence="15" type="ORF">CVIRNUC_005821</name>
</gene>
<feature type="coiled-coil region" evidence="11">
    <location>
        <begin position="448"/>
        <end position="535"/>
    </location>
</feature>
<evidence type="ECO:0000313" key="15">
    <source>
        <dbReference type="EMBL" id="CAK0782619.1"/>
    </source>
</evidence>
<dbReference type="InterPro" id="IPR057091">
    <property type="entry name" value="NDC80_loop"/>
</dbReference>
<dbReference type="GO" id="GO:0031262">
    <property type="term" value="C:Ndc80 complex"/>
    <property type="evidence" value="ECO:0007669"/>
    <property type="project" value="UniProtKB-UniRule"/>
</dbReference>
<dbReference type="InterPro" id="IPR005550">
    <property type="entry name" value="Kinetochore_Ndc80"/>
</dbReference>
<dbReference type="Gene3D" id="6.10.250.1950">
    <property type="match status" value="1"/>
</dbReference>
<dbReference type="Gene3D" id="1.10.418.30">
    <property type="entry name" value="Ncd80 complex, Ncd80 subunit"/>
    <property type="match status" value="1"/>
</dbReference>
<evidence type="ECO:0000256" key="4">
    <source>
        <dbReference type="ARBA" id="ARBA00022776"/>
    </source>
</evidence>
<dbReference type="PANTHER" id="PTHR10643:SF2">
    <property type="entry name" value="KINETOCHORE PROTEIN NDC80 HOMOLOG"/>
    <property type="match status" value="1"/>
</dbReference>
<dbReference type="InterPro" id="IPR055260">
    <property type="entry name" value="Ndc80_CH"/>
</dbReference>
<evidence type="ECO:0000256" key="9">
    <source>
        <dbReference type="ARBA" id="ARBA00023328"/>
    </source>
</evidence>
<evidence type="ECO:0000256" key="5">
    <source>
        <dbReference type="ARBA" id="ARBA00022838"/>
    </source>
</evidence>
<keyword evidence="2 10" id="KW-0158">Chromosome</keyword>
<dbReference type="GO" id="GO:0051315">
    <property type="term" value="P:attachment of mitotic spindle microtubules to kinetochore"/>
    <property type="evidence" value="ECO:0007669"/>
    <property type="project" value="UniProtKB-UniRule"/>
</dbReference>
<evidence type="ECO:0000259" key="13">
    <source>
        <dbReference type="Pfam" id="PF03801"/>
    </source>
</evidence>
<keyword evidence="5 10" id="KW-0995">Kinetochore</keyword>
<comment type="subcellular location">
    <subcellularLocation>
        <location evidence="10">Chromosome</location>
        <location evidence="10">Centromere</location>
        <location evidence="10">Kinetochore</location>
    </subcellularLocation>
    <subcellularLocation>
        <location evidence="10">Nucleus</location>
    </subcellularLocation>
</comment>
<evidence type="ECO:0000256" key="7">
    <source>
        <dbReference type="ARBA" id="ARBA00023242"/>
    </source>
</evidence>
<dbReference type="Pfam" id="PF03801">
    <property type="entry name" value="Ndc80_HEC"/>
    <property type="match status" value="1"/>
</dbReference>
<dbReference type="InterPro" id="IPR038273">
    <property type="entry name" value="Ndc80_sf"/>
</dbReference>
<evidence type="ECO:0000256" key="12">
    <source>
        <dbReference type="SAM" id="MobiDB-lite"/>
    </source>
</evidence>
<evidence type="ECO:0000256" key="10">
    <source>
        <dbReference type="RuleBase" id="RU368072"/>
    </source>
</evidence>
<dbReference type="Proteomes" id="UP001314263">
    <property type="component" value="Unassembled WGS sequence"/>
</dbReference>
<organism evidence="15 16">
    <name type="scientific">Coccomyxa viridis</name>
    <dbReference type="NCBI Taxonomy" id="1274662"/>
    <lineage>
        <taxon>Eukaryota</taxon>
        <taxon>Viridiplantae</taxon>
        <taxon>Chlorophyta</taxon>
        <taxon>core chlorophytes</taxon>
        <taxon>Trebouxiophyceae</taxon>
        <taxon>Trebouxiophyceae incertae sedis</taxon>
        <taxon>Coccomyxaceae</taxon>
        <taxon>Coccomyxa</taxon>
    </lineage>
</organism>
<dbReference type="PANTHER" id="PTHR10643">
    <property type="entry name" value="KINETOCHORE PROTEIN NDC80"/>
    <property type="match status" value="1"/>
</dbReference>
<protein>
    <recommendedName>
        <fullName evidence="10">Kinetochore protein NDC80</fullName>
    </recommendedName>
</protein>
<dbReference type="EMBL" id="CAUYUE010000007">
    <property type="protein sequence ID" value="CAK0782619.1"/>
    <property type="molecule type" value="Genomic_DNA"/>
</dbReference>
<keyword evidence="7 10" id="KW-0539">Nucleus</keyword>
<proteinExistence type="inferred from homology"/>
<comment type="function">
    <text evidence="10">Acts as a component of the essential kinetochore-associated NDC80 complex, which is required for chromosome segregation and spindle checkpoint activity.</text>
</comment>
<feature type="coiled-coil region" evidence="11">
    <location>
        <begin position="242"/>
        <end position="321"/>
    </location>
</feature>
<comment type="caution">
    <text evidence="15">The sequence shown here is derived from an EMBL/GenBank/DDBJ whole genome shotgun (WGS) entry which is preliminary data.</text>
</comment>
<evidence type="ECO:0000256" key="3">
    <source>
        <dbReference type="ARBA" id="ARBA00022618"/>
    </source>
</evidence>
<evidence type="ECO:0000256" key="2">
    <source>
        <dbReference type="ARBA" id="ARBA00022454"/>
    </source>
</evidence>
<keyword evidence="8 10" id="KW-0131">Cell cycle</keyword>
<comment type="subunit">
    <text evidence="10">Component of the NDC80 complex.</text>
</comment>
<dbReference type="AlphaFoldDB" id="A0AAV1I5I1"/>
<feature type="domain" description="Kinetochore protein NDC80 loop region" evidence="14">
    <location>
        <begin position="383"/>
        <end position="598"/>
    </location>
</feature>
<evidence type="ECO:0000256" key="11">
    <source>
        <dbReference type="SAM" id="Coils"/>
    </source>
</evidence>
<comment type="similarity">
    <text evidence="1 10">Belongs to the NDC80/HEC1 family.</text>
</comment>
<keyword evidence="16" id="KW-1185">Reference proteome</keyword>
<evidence type="ECO:0000256" key="6">
    <source>
        <dbReference type="ARBA" id="ARBA00023054"/>
    </source>
</evidence>
<keyword evidence="4 10" id="KW-0498">Mitosis</keyword>
<evidence type="ECO:0000313" key="16">
    <source>
        <dbReference type="Proteomes" id="UP001314263"/>
    </source>
</evidence>
<keyword evidence="9 10" id="KW-0137">Centromere</keyword>
<keyword evidence="3 10" id="KW-0132">Cell division</keyword>
<evidence type="ECO:0000256" key="8">
    <source>
        <dbReference type="ARBA" id="ARBA00023306"/>
    </source>
</evidence>
<feature type="domain" description="Kinetochore protein Ndc80 CH" evidence="13">
    <location>
        <begin position="73"/>
        <end position="195"/>
    </location>
</feature>
<evidence type="ECO:0000259" key="14">
    <source>
        <dbReference type="Pfam" id="PF24487"/>
    </source>
</evidence>
<dbReference type="Pfam" id="PF24487">
    <property type="entry name" value="NDC80_loop"/>
    <property type="match status" value="1"/>
</dbReference>
<feature type="region of interest" description="Disordered" evidence="12">
    <location>
        <begin position="35"/>
        <end position="54"/>
    </location>
</feature>
<dbReference type="GO" id="GO:0051301">
    <property type="term" value="P:cell division"/>
    <property type="evidence" value="ECO:0007669"/>
    <property type="project" value="UniProtKB-UniRule"/>
</dbReference>
<name>A0AAV1I5I1_9CHLO</name>
<evidence type="ECO:0000256" key="1">
    <source>
        <dbReference type="ARBA" id="ARBA00007050"/>
    </source>
</evidence>
<sequence length="611" mass="67033">MSNNNRRQTLGGLSPAALNARQSLGPARIVKDARGAAKGTGLSGRPSLVGGRGPVPSRLGGAAAIVPRRSSTYAKAGGPKNDPRPISDKAYQANCIKSLIAYLSTHGYDQALTPKMLSNPMGKDVMHILQFLMHQVDPYMKIVGKMEDEVPAFFKRMRYPFAISKSALFAVGSPHTWPGLLAALVWLTDLLYYAEKAEHVREETFDEAAKQEADFFSYIATAYKHYLNGDDEECARVDSEQRQAFEEKAQAAESQVSELEQGIQELQAHIAALQSEPSPLEAARAELAACEGDRAKFLRLLEQLQANREALQKKEVERQADMRAQQQELATALQGNQEMRARIAVQTISKEDVLRMNAERVKLEDRLATVTSAREGADSAAVARELDCEHALDHLDKALQAYNMQADGLRLIPASAKRAAGIAYEIALDRSGATASELINVDIKSVAKQGLQRQKEAYAAKWRDLEERARGLEDALRSQRQAVQEREEQNAGLHAQVAQVEDEVAAQKRAMDADLREKVAEAERLRAAVEELRNATSHDVAASEAGILGLQAQQEELARSNAADMEQLNSDLAEALQLLVDHKLTIQNALQQAHSHVQSVYAEVVAMPIPA</sequence>
<keyword evidence="6 11" id="KW-0175">Coiled coil</keyword>
<reference evidence="15 16" key="1">
    <citation type="submission" date="2023-10" db="EMBL/GenBank/DDBJ databases">
        <authorList>
            <person name="Maclean D."/>
            <person name="Macfadyen A."/>
        </authorList>
    </citation>
    <scope>NUCLEOTIDE SEQUENCE [LARGE SCALE GENOMIC DNA]</scope>
</reference>
<accession>A0AAV1I5I1</accession>
<dbReference type="GO" id="GO:0005634">
    <property type="term" value="C:nucleus"/>
    <property type="evidence" value="ECO:0007669"/>
    <property type="project" value="UniProtKB-SubCell"/>
</dbReference>